<organism evidence="6 7">
    <name type="scientific">Thermovibrio guaymasensis</name>
    <dbReference type="NCBI Taxonomy" id="240167"/>
    <lineage>
        <taxon>Bacteria</taxon>
        <taxon>Pseudomonadati</taxon>
        <taxon>Aquificota</taxon>
        <taxon>Aquificia</taxon>
        <taxon>Desulfurobacteriales</taxon>
        <taxon>Desulfurobacteriaceae</taxon>
        <taxon>Thermovibrio</taxon>
    </lineage>
</organism>
<keyword evidence="4" id="KW-0786">Thiamine pyrophosphate</keyword>
<dbReference type="CDD" id="cd07033">
    <property type="entry name" value="TPP_PYR_DXS_TK_like"/>
    <property type="match status" value="1"/>
</dbReference>
<dbReference type="PROSITE" id="PS00802">
    <property type="entry name" value="TRANSKETOLASE_2"/>
    <property type="match status" value="1"/>
</dbReference>
<evidence type="ECO:0000313" key="6">
    <source>
        <dbReference type="EMBL" id="RKQ61841.1"/>
    </source>
</evidence>
<dbReference type="SMART" id="SM00861">
    <property type="entry name" value="Transket_pyr"/>
    <property type="match status" value="1"/>
</dbReference>
<keyword evidence="7" id="KW-1185">Reference proteome</keyword>
<dbReference type="InterPro" id="IPR005475">
    <property type="entry name" value="Transketolase-like_Pyr-bd"/>
</dbReference>
<keyword evidence="3" id="KW-0808">Transferase</keyword>
<dbReference type="InterPro" id="IPR029061">
    <property type="entry name" value="THDP-binding"/>
</dbReference>
<dbReference type="SUPFAM" id="SSF52922">
    <property type="entry name" value="TK C-terminal domain-like"/>
    <property type="match status" value="1"/>
</dbReference>
<comment type="caution">
    <text evidence="6">The sequence shown here is derived from an EMBL/GenBank/DDBJ whole genome shotgun (WGS) entry which is preliminary data.</text>
</comment>
<evidence type="ECO:0000256" key="1">
    <source>
        <dbReference type="ARBA" id="ARBA00001964"/>
    </source>
</evidence>
<dbReference type="InterPro" id="IPR009014">
    <property type="entry name" value="Transketo_C/PFOR_II"/>
</dbReference>
<comment type="cofactor">
    <cofactor evidence="1">
        <name>thiamine diphosphate</name>
        <dbReference type="ChEBI" id="CHEBI:58937"/>
    </cofactor>
</comment>
<dbReference type="Pfam" id="PF02779">
    <property type="entry name" value="Transket_pyr"/>
    <property type="match status" value="1"/>
</dbReference>
<evidence type="ECO:0000256" key="2">
    <source>
        <dbReference type="ARBA" id="ARBA00007131"/>
    </source>
</evidence>
<dbReference type="PANTHER" id="PTHR43825:SF1">
    <property type="entry name" value="TRANSKETOLASE-LIKE PYRIMIDINE-BINDING DOMAIN-CONTAINING PROTEIN"/>
    <property type="match status" value="1"/>
</dbReference>
<reference evidence="6 7" key="1">
    <citation type="submission" date="2018-10" db="EMBL/GenBank/DDBJ databases">
        <title>Genomic Encyclopedia of Type Strains, Phase IV (KMG-IV): sequencing the most valuable type-strain genomes for metagenomic binning, comparative biology and taxonomic classification.</title>
        <authorList>
            <person name="Goeker M."/>
        </authorList>
    </citation>
    <scope>NUCLEOTIDE SEQUENCE [LARGE SCALE GENOMIC DNA]</scope>
    <source>
        <strain evidence="6 7">DSM 15521</strain>
    </source>
</reference>
<dbReference type="FunFam" id="3.40.50.970:FF:000129">
    <property type="entry name" value="Transketolase"/>
    <property type="match status" value="1"/>
</dbReference>
<evidence type="ECO:0000256" key="3">
    <source>
        <dbReference type="ARBA" id="ARBA00022679"/>
    </source>
</evidence>
<proteinExistence type="inferred from homology"/>
<dbReference type="Pfam" id="PF02780">
    <property type="entry name" value="Transketolase_C"/>
    <property type="match status" value="1"/>
</dbReference>
<name>A0A420W6W6_9BACT</name>
<comment type="similarity">
    <text evidence="2">Belongs to the transketolase family.</text>
</comment>
<evidence type="ECO:0000313" key="7">
    <source>
        <dbReference type="Proteomes" id="UP000280881"/>
    </source>
</evidence>
<evidence type="ECO:0000256" key="4">
    <source>
        <dbReference type="ARBA" id="ARBA00023052"/>
    </source>
</evidence>
<evidence type="ECO:0000259" key="5">
    <source>
        <dbReference type="SMART" id="SM00861"/>
    </source>
</evidence>
<gene>
    <name evidence="6" type="ORF">C7457_1293</name>
</gene>
<dbReference type="PANTHER" id="PTHR43825">
    <property type="entry name" value="PYRUVATE DEHYDROGENASE E1 COMPONENT"/>
    <property type="match status" value="1"/>
</dbReference>
<dbReference type="SUPFAM" id="SSF52518">
    <property type="entry name" value="Thiamin diphosphate-binding fold (THDP-binding)"/>
    <property type="match status" value="1"/>
</dbReference>
<dbReference type="AlphaFoldDB" id="A0A420W6W6"/>
<dbReference type="Gene3D" id="3.40.50.970">
    <property type="match status" value="1"/>
</dbReference>
<protein>
    <submittedName>
        <fullName evidence="6">Transketolase</fullName>
    </submittedName>
</protein>
<dbReference type="Gene3D" id="3.40.50.920">
    <property type="match status" value="1"/>
</dbReference>
<dbReference type="GO" id="GO:0016740">
    <property type="term" value="F:transferase activity"/>
    <property type="evidence" value="ECO:0007669"/>
    <property type="project" value="UniProtKB-KW"/>
</dbReference>
<dbReference type="InterPro" id="IPR033248">
    <property type="entry name" value="Transketolase_C"/>
</dbReference>
<feature type="domain" description="Transketolase-like pyrimidine-binding" evidence="5">
    <location>
        <begin position="4"/>
        <end position="170"/>
    </location>
</feature>
<dbReference type="InterPro" id="IPR051157">
    <property type="entry name" value="PDH/Transketolase"/>
</dbReference>
<dbReference type="Proteomes" id="UP000280881">
    <property type="component" value="Unassembled WGS sequence"/>
</dbReference>
<dbReference type="EMBL" id="RBIE01000002">
    <property type="protein sequence ID" value="RKQ61841.1"/>
    <property type="molecule type" value="Genomic_DNA"/>
</dbReference>
<dbReference type="RefSeq" id="WP_121171237.1">
    <property type="nucleotide sequence ID" value="NZ_RBIE01000002.1"/>
</dbReference>
<dbReference type="OrthoDB" id="9803371at2"/>
<accession>A0A420W6W6</accession>
<sequence length="314" mass="34556">MEKVSLRDAYGETLVELGEKDERIVVLDADLSGSTKTAKFAKRFPDRFFNMGIAETNMMNAAAGLATTGKIPFVSTFAIFGTGRAWEAVRQTICYPNLNVKIVCTHGGITVGEDGATHQALEDVANMRNIPNMRVIVPADDVETRAVIKKIAYTDGPFYVRLSREKFPRIFDEETFRFEVGKGHVLKEGEDVTVISNGVMTSFALLAATELEREGISVEVIHMSSVKPIDAELIVKSAQKTKAVVTAEEHSIVGGLGSAVAEVLVENYPVSMERLGTPDVFGRSGKGWELLHYFGLDDKGIIEKVKKVLERKRR</sequence>
<dbReference type="InterPro" id="IPR020826">
    <property type="entry name" value="Transketolase_BS"/>
</dbReference>